<proteinExistence type="predicted"/>
<accession>A0ABX2VXP6</accession>
<keyword evidence="2" id="KW-1185">Reference proteome</keyword>
<evidence type="ECO:0000313" key="1">
    <source>
        <dbReference type="EMBL" id="OAT01920.1"/>
    </source>
</evidence>
<dbReference type="GeneID" id="69032182"/>
<reference evidence="2" key="1">
    <citation type="journal article" date="2015" name="PLoS Genet.">
        <title>The dynamic genome and transcriptome of the human fungal pathogen Blastomyces and close relative Emmonsia.</title>
        <authorList>
            <person name="Munoz J.F."/>
            <person name="Gauthier G.M."/>
            <person name="Desjardins C.A."/>
            <person name="Gallo J.E."/>
            <person name="Holder J."/>
            <person name="Sullivan T.D."/>
            <person name="Marty A.J."/>
            <person name="Carmen J.C."/>
            <person name="Chen Z."/>
            <person name="Ding L."/>
            <person name="Gujja S."/>
            <person name="Magrini V."/>
            <person name="Misas E."/>
            <person name="Mitreva M."/>
            <person name="Priest M."/>
            <person name="Saif S."/>
            <person name="Whiston E.A."/>
            <person name="Young S."/>
            <person name="Zeng Q."/>
            <person name="Goldman W.E."/>
            <person name="Mardis E.R."/>
            <person name="Taylor J.W."/>
            <person name="McEwen J.G."/>
            <person name="Clay O.K."/>
            <person name="Klein B.S."/>
            <person name="Cuomo C.A."/>
        </authorList>
    </citation>
    <scope>NUCLEOTIDE SEQUENCE [LARGE SCALE GENOMIC DNA]</scope>
    <source>
        <strain evidence="2">ER-3 / ATCC MYA-2586</strain>
    </source>
</reference>
<gene>
    <name evidence="1" type="ORF">BDCG_17290</name>
</gene>
<protein>
    <recommendedName>
        <fullName evidence="3">Ankyrin repeat protein</fullName>
    </recommendedName>
</protein>
<dbReference type="EMBL" id="EQ999978">
    <property type="protein sequence ID" value="OAT01920.1"/>
    <property type="molecule type" value="Genomic_DNA"/>
</dbReference>
<dbReference type="RefSeq" id="XP_045281647.1">
    <property type="nucleotide sequence ID" value="XM_045426431.1"/>
</dbReference>
<dbReference type="Proteomes" id="UP000002039">
    <property type="component" value="Unassembled WGS sequence"/>
</dbReference>
<evidence type="ECO:0000313" key="2">
    <source>
        <dbReference type="Proteomes" id="UP000002039"/>
    </source>
</evidence>
<organism evidence="1 2">
    <name type="scientific">Ajellomyces dermatitidis (strain ER-3 / ATCC MYA-2586)</name>
    <name type="common">Blastomyces dermatitidis</name>
    <dbReference type="NCBI Taxonomy" id="559297"/>
    <lineage>
        <taxon>Eukaryota</taxon>
        <taxon>Fungi</taxon>
        <taxon>Dikarya</taxon>
        <taxon>Ascomycota</taxon>
        <taxon>Pezizomycotina</taxon>
        <taxon>Eurotiomycetes</taxon>
        <taxon>Eurotiomycetidae</taxon>
        <taxon>Onygenales</taxon>
        <taxon>Ajellomycetaceae</taxon>
        <taxon>Blastomyces</taxon>
    </lineage>
</organism>
<name>A0ABX2VXP6_AJEDR</name>
<evidence type="ECO:0008006" key="3">
    <source>
        <dbReference type="Google" id="ProtNLM"/>
    </source>
</evidence>
<sequence>MILSNGFKVSKDVKTLQFVNSFFNFTDIEKTLSVVRKNVRPSDNNAAASELLAYAYECKGAIAAANLISSFTDTIIIINKNRENQILGLQQKIEHLHRQVTMLNLKILLQSFMISSEVYTSLKITAQDENSSMKYIKSEDLSESLSFNDD</sequence>